<reference evidence="2" key="2">
    <citation type="journal article" date="2021" name="Microbiome">
        <title>Successional dynamics and alternative stable states in a saline activated sludge microbial community over 9 years.</title>
        <authorList>
            <person name="Wang Y."/>
            <person name="Ye J."/>
            <person name="Ju F."/>
            <person name="Liu L."/>
            <person name="Boyd J.A."/>
            <person name="Deng Y."/>
            <person name="Parks D.H."/>
            <person name="Jiang X."/>
            <person name="Yin X."/>
            <person name="Woodcroft B.J."/>
            <person name="Tyson G.W."/>
            <person name="Hugenholtz P."/>
            <person name="Polz M.F."/>
            <person name="Zhang T."/>
        </authorList>
    </citation>
    <scope>NUCLEOTIDE SEQUENCE</scope>
    <source>
        <strain evidence="2">HKST-UBA17</strain>
    </source>
</reference>
<dbReference type="AlphaFoldDB" id="A0A955KXF1"/>
<sequence length="115" mass="12486">MILIDNTKSRLEKKIREFSTGLSASCWMGVCIGYGPGSLDDVIVKIQVAIGWFTGFSALVAVILLVYAGYNFILAGGDPDKITKATNIITNTVIGLVIVFISRMILLYIIDTVLI</sequence>
<comment type="caution">
    <text evidence="2">The sequence shown here is derived from an EMBL/GenBank/DDBJ whole genome shotgun (WGS) entry which is preliminary data.</text>
</comment>
<reference evidence="2" key="1">
    <citation type="submission" date="2020-04" db="EMBL/GenBank/DDBJ databases">
        <authorList>
            <person name="Zhang T."/>
        </authorList>
    </citation>
    <scope>NUCLEOTIDE SEQUENCE</scope>
    <source>
        <strain evidence="2">HKST-UBA17</strain>
    </source>
</reference>
<organism evidence="2 3">
    <name type="scientific">Candidatus Dojkabacteria bacterium</name>
    <dbReference type="NCBI Taxonomy" id="2099670"/>
    <lineage>
        <taxon>Bacteria</taxon>
        <taxon>Candidatus Dojkabacteria</taxon>
    </lineage>
</organism>
<evidence type="ECO:0000313" key="2">
    <source>
        <dbReference type="EMBL" id="MCA9376998.1"/>
    </source>
</evidence>
<feature type="transmembrane region" description="Helical" evidence="1">
    <location>
        <begin position="18"/>
        <end position="37"/>
    </location>
</feature>
<keyword evidence="1" id="KW-1133">Transmembrane helix</keyword>
<dbReference type="InterPro" id="IPR043993">
    <property type="entry name" value="T4SS_pilin"/>
</dbReference>
<keyword evidence="1" id="KW-0472">Membrane</keyword>
<dbReference type="EMBL" id="JAGQLN010000013">
    <property type="protein sequence ID" value="MCA9376998.1"/>
    <property type="molecule type" value="Genomic_DNA"/>
</dbReference>
<evidence type="ECO:0000313" key="3">
    <source>
        <dbReference type="Proteomes" id="UP000741282"/>
    </source>
</evidence>
<name>A0A955KXF1_9BACT</name>
<gene>
    <name evidence="2" type="ORF">KC685_03705</name>
</gene>
<feature type="transmembrane region" description="Helical" evidence="1">
    <location>
        <begin position="88"/>
        <end position="110"/>
    </location>
</feature>
<keyword evidence="1" id="KW-0812">Transmembrane</keyword>
<feature type="transmembrane region" description="Helical" evidence="1">
    <location>
        <begin position="49"/>
        <end position="76"/>
    </location>
</feature>
<dbReference type="Pfam" id="PF18895">
    <property type="entry name" value="T4SS_pilin"/>
    <property type="match status" value="1"/>
</dbReference>
<accession>A0A955KXF1</accession>
<evidence type="ECO:0000256" key="1">
    <source>
        <dbReference type="SAM" id="Phobius"/>
    </source>
</evidence>
<dbReference type="Proteomes" id="UP000741282">
    <property type="component" value="Unassembled WGS sequence"/>
</dbReference>
<proteinExistence type="predicted"/>
<protein>
    <submittedName>
        <fullName evidence="2">Uncharacterized protein</fullName>
    </submittedName>
</protein>